<gene>
    <name evidence="2" type="ORF">FHW12_003666</name>
</gene>
<evidence type="ECO:0000256" key="1">
    <source>
        <dbReference type="SAM" id="SignalP"/>
    </source>
</evidence>
<evidence type="ECO:0000313" key="2">
    <source>
        <dbReference type="EMBL" id="MBA8889423.1"/>
    </source>
</evidence>
<proteinExistence type="predicted"/>
<sequence>MDTVRTLGLGLLLAVAAPAAFAASPPRPSASAPEGAWLAWGGQASFGFNPDALASLDLRITAATATSARSVGVPGKRYDTTTFPALDAGALEVIHRGPGIVAIGGGELRFAGGFVLAHPGGAIDLRGFALRADPAARLGIAVVDAEGRPWFTADHAHYGFDEQGPGTFSMYNMNLRLAPAFAAALGRPELAGYPVGSLEFRAQAQIGRDESQPPPDGGVCSAPFSGQGLVTDIALIYDDAASGWTGHDDSVYVRRCGLPPVPNGGACTSSSTNGKVVIDQDSSLRNIGDTGVAWYQKFTSPSPPYGNDQHPYLIWNLYRVDADGRVKQIGVSAVKHAFLTINWAHVNGECGCAEGHVIYPTCEDTYSLSNNDNSSSGGSQQQNLAPRSEVIPSSAIWGRCGSVWDANCDGVMDGGSGAQNLYDYRMLVDESDMLAPLATGAHYFFEYWYIVRDDANIYNTMGYREILPTKNGSTWQVSLVGAGAADHDFFLGPLLNHWVDPLAPAANAMNQELSTPLGRARVAVKATDLGGGQWRYEYAVMNFDYAHVRVDPAHASEPNLKVLENHGFARFSVPLPASASAGALRFDDADNDAGNDWVASSAGGAVSWSAPATGNTLDWGRLYHFEFVSDAPPSSATLGLVGAATSSEPDIAYTLDLLGPSVVDDTIFRNGFD</sequence>
<keyword evidence="1" id="KW-0732">Signal</keyword>
<reference evidence="2 3" key="1">
    <citation type="submission" date="2020-07" db="EMBL/GenBank/DDBJ databases">
        <title>Genomic Encyclopedia of Type Strains, Phase IV (KMG-V): Genome sequencing to study the core and pangenomes of soil and plant-associated prokaryotes.</title>
        <authorList>
            <person name="Whitman W."/>
        </authorList>
    </citation>
    <scope>NUCLEOTIDE SEQUENCE [LARGE SCALE GENOMIC DNA]</scope>
    <source>
        <strain evidence="2 3">RH2WT43</strain>
    </source>
</reference>
<feature type="signal peptide" evidence="1">
    <location>
        <begin position="1"/>
        <end position="22"/>
    </location>
</feature>
<accession>A0A839F305</accession>
<protein>
    <submittedName>
        <fullName evidence="2">Uncharacterized protein</fullName>
    </submittedName>
</protein>
<organism evidence="2 3">
    <name type="scientific">Dokdonella fugitiva</name>
    <dbReference type="NCBI Taxonomy" id="328517"/>
    <lineage>
        <taxon>Bacteria</taxon>
        <taxon>Pseudomonadati</taxon>
        <taxon>Pseudomonadota</taxon>
        <taxon>Gammaproteobacteria</taxon>
        <taxon>Lysobacterales</taxon>
        <taxon>Rhodanobacteraceae</taxon>
        <taxon>Dokdonella</taxon>
    </lineage>
</organism>
<evidence type="ECO:0000313" key="3">
    <source>
        <dbReference type="Proteomes" id="UP000550401"/>
    </source>
</evidence>
<feature type="chain" id="PRO_5032733260" evidence="1">
    <location>
        <begin position="23"/>
        <end position="673"/>
    </location>
</feature>
<dbReference type="AlphaFoldDB" id="A0A839F305"/>
<keyword evidence="3" id="KW-1185">Reference proteome</keyword>
<dbReference type="Proteomes" id="UP000550401">
    <property type="component" value="Unassembled WGS sequence"/>
</dbReference>
<name>A0A839F305_9GAMM</name>
<dbReference type="RefSeq" id="WP_182532449.1">
    <property type="nucleotide sequence ID" value="NZ_JACGXL010000006.1"/>
</dbReference>
<comment type="caution">
    <text evidence="2">The sequence shown here is derived from an EMBL/GenBank/DDBJ whole genome shotgun (WGS) entry which is preliminary data.</text>
</comment>
<dbReference type="EMBL" id="JACGXL010000006">
    <property type="protein sequence ID" value="MBA8889423.1"/>
    <property type="molecule type" value="Genomic_DNA"/>
</dbReference>